<dbReference type="EMBL" id="JAENIG010000004">
    <property type="protein sequence ID" value="MBK1855008.1"/>
    <property type="molecule type" value="Genomic_DNA"/>
</dbReference>
<dbReference type="Pfam" id="PF07719">
    <property type="entry name" value="TPR_2"/>
    <property type="match status" value="1"/>
</dbReference>
<dbReference type="InterPro" id="IPR011990">
    <property type="entry name" value="TPR-like_helical_dom_sf"/>
</dbReference>
<dbReference type="RefSeq" id="WP_309489619.1">
    <property type="nucleotide sequence ID" value="NZ_JAENIG010000004.1"/>
</dbReference>
<dbReference type="InterPro" id="IPR013105">
    <property type="entry name" value="TPR_2"/>
</dbReference>
<reference evidence="5" key="1">
    <citation type="submission" date="2021-01" db="EMBL/GenBank/DDBJ databases">
        <title>Modified the classification status of verrucomicrobia.</title>
        <authorList>
            <person name="Feng X."/>
        </authorList>
    </citation>
    <scope>NUCLEOTIDE SEQUENCE</scope>
    <source>
        <strain evidence="5">5K15</strain>
    </source>
</reference>
<sequence>MKRKTTTMIVALTLAVGAPAFAQSNTTSSPPADRATQANTLYQQGVIAMRSGHYDAAASSFRQVLQLYPKHLKAKQNLLYILENKDALVLKKRKAALKTVIIPSVDFDKETVQESLTILASLISRESNKKVAPNFIVQDPKGQFENRSITLRLNNIPAETLLNYIVTQAGARVRYDAHAIVVTPRG</sequence>
<name>A0AAE2SBV2_9BACT</name>
<keyword evidence="4" id="KW-0732">Signal</keyword>
<evidence type="ECO:0000256" key="1">
    <source>
        <dbReference type="ARBA" id="ARBA00022737"/>
    </source>
</evidence>
<keyword evidence="6" id="KW-1185">Reference proteome</keyword>
<gene>
    <name evidence="5" type="ORF">JIN83_08555</name>
</gene>
<evidence type="ECO:0000313" key="6">
    <source>
        <dbReference type="Proteomes" id="UP000634206"/>
    </source>
</evidence>
<evidence type="ECO:0000313" key="5">
    <source>
        <dbReference type="EMBL" id="MBK1855008.1"/>
    </source>
</evidence>
<dbReference type="AlphaFoldDB" id="A0AAE2SBV2"/>
<feature type="repeat" description="TPR" evidence="3">
    <location>
        <begin position="38"/>
        <end position="71"/>
    </location>
</feature>
<evidence type="ECO:0000256" key="4">
    <source>
        <dbReference type="SAM" id="SignalP"/>
    </source>
</evidence>
<evidence type="ECO:0000256" key="3">
    <source>
        <dbReference type="PROSITE-ProRule" id="PRU00339"/>
    </source>
</evidence>
<accession>A0AAE2SBV2</accession>
<feature type="chain" id="PRO_5042072015" evidence="4">
    <location>
        <begin position="23"/>
        <end position="186"/>
    </location>
</feature>
<evidence type="ECO:0000256" key="2">
    <source>
        <dbReference type="ARBA" id="ARBA00022803"/>
    </source>
</evidence>
<comment type="caution">
    <text evidence="5">The sequence shown here is derived from an EMBL/GenBank/DDBJ whole genome shotgun (WGS) entry which is preliminary data.</text>
</comment>
<dbReference type="Gene3D" id="1.25.40.10">
    <property type="entry name" value="Tetratricopeptide repeat domain"/>
    <property type="match status" value="1"/>
</dbReference>
<protein>
    <submittedName>
        <fullName evidence="5">Tetratricopeptide repeat protein</fullName>
    </submittedName>
</protein>
<dbReference type="SUPFAM" id="SSF48452">
    <property type="entry name" value="TPR-like"/>
    <property type="match status" value="1"/>
</dbReference>
<keyword evidence="1" id="KW-0677">Repeat</keyword>
<dbReference type="PROSITE" id="PS50005">
    <property type="entry name" value="TPR"/>
    <property type="match status" value="1"/>
</dbReference>
<dbReference type="InterPro" id="IPR019734">
    <property type="entry name" value="TPR_rpt"/>
</dbReference>
<dbReference type="SMART" id="SM00028">
    <property type="entry name" value="TPR"/>
    <property type="match status" value="1"/>
</dbReference>
<keyword evidence="2 3" id="KW-0802">TPR repeat</keyword>
<dbReference type="Proteomes" id="UP000634206">
    <property type="component" value="Unassembled WGS sequence"/>
</dbReference>
<organism evidence="5 6">
    <name type="scientific">Oceaniferula flava</name>
    <dbReference type="NCBI Taxonomy" id="2800421"/>
    <lineage>
        <taxon>Bacteria</taxon>
        <taxon>Pseudomonadati</taxon>
        <taxon>Verrucomicrobiota</taxon>
        <taxon>Verrucomicrobiia</taxon>
        <taxon>Verrucomicrobiales</taxon>
        <taxon>Verrucomicrobiaceae</taxon>
        <taxon>Oceaniferula</taxon>
    </lineage>
</organism>
<proteinExistence type="predicted"/>
<feature type="signal peptide" evidence="4">
    <location>
        <begin position="1"/>
        <end position="22"/>
    </location>
</feature>